<evidence type="ECO:0000256" key="1">
    <source>
        <dbReference type="SAM" id="MobiDB-lite"/>
    </source>
</evidence>
<evidence type="ECO:0000313" key="2">
    <source>
        <dbReference type="EMBL" id="EJK52719.1"/>
    </source>
</evidence>
<dbReference type="InterPro" id="IPR000048">
    <property type="entry name" value="IQ_motif_EF-hand-BS"/>
</dbReference>
<dbReference type="AlphaFoldDB" id="K0RKD6"/>
<dbReference type="Proteomes" id="UP000266841">
    <property type="component" value="Unassembled WGS sequence"/>
</dbReference>
<feature type="region of interest" description="Disordered" evidence="1">
    <location>
        <begin position="53"/>
        <end position="79"/>
    </location>
</feature>
<evidence type="ECO:0000313" key="3">
    <source>
        <dbReference type="Proteomes" id="UP000266841"/>
    </source>
</evidence>
<dbReference type="Gene3D" id="1.20.5.190">
    <property type="match status" value="1"/>
</dbReference>
<protein>
    <submittedName>
        <fullName evidence="2">Uncharacterized protein</fullName>
    </submittedName>
</protein>
<proteinExistence type="predicted"/>
<sequence>LVLSKADAATTIQRSARGFLARAMGRRQQAAAITLQRHARGIAIRAKPVSTSAKAGHHARCAGHPQVQGSEPWRASDAGGGHRAVFLDSKIVGSTPNDSPKVVGSVGSEPTRGSADEGGITISSMTTIGYFERQLEADRVLAFYGGYNLCLAISYSVASLYGSEAPMDGAQFLLKRDKEKMARVGRREMAFVAVEEPNCVLYVQRSRRLR</sequence>
<comment type="caution">
    <text evidence="2">The sequence shown here is derived from an EMBL/GenBank/DDBJ whole genome shotgun (WGS) entry which is preliminary data.</text>
</comment>
<gene>
    <name evidence="2" type="ORF">THAOC_27978</name>
</gene>
<dbReference type="EMBL" id="AGNL01039337">
    <property type="protein sequence ID" value="EJK52719.1"/>
    <property type="molecule type" value="Genomic_DNA"/>
</dbReference>
<dbReference type="Pfam" id="PF00612">
    <property type="entry name" value="IQ"/>
    <property type="match status" value="1"/>
</dbReference>
<accession>K0RKD6</accession>
<name>K0RKD6_THAOC</name>
<dbReference type="PROSITE" id="PS50096">
    <property type="entry name" value="IQ"/>
    <property type="match status" value="1"/>
</dbReference>
<reference evidence="2 3" key="1">
    <citation type="journal article" date="2012" name="Genome Biol.">
        <title>Genome and low-iron response of an oceanic diatom adapted to chronic iron limitation.</title>
        <authorList>
            <person name="Lommer M."/>
            <person name="Specht M."/>
            <person name="Roy A.S."/>
            <person name="Kraemer L."/>
            <person name="Andreson R."/>
            <person name="Gutowska M.A."/>
            <person name="Wolf J."/>
            <person name="Bergner S.V."/>
            <person name="Schilhabel M.B."/>
            <person name="Klostermeier U.C."/>
            <person name="Beiko R.G."/>
            <person name="Rosenstiel P."/>
            <person name="Hippler M."/>
            <person name="Laroche J."/>
        </authorList>
    </citation>
    <scope>NUCLEOTIDE SEQUENCE [LARGE SCALE GENOMIC DNA]</scope>
    <source>
        <strain evidence="2 3">CCMP1005</strain>
    </source>
</reference>
<organism evidence="2 3">
    <name type="scientific">Thalassiosira oceanica</name>
    <name type="common">Marine diatom</name>
    <dbReference type="NCBI Taxonomy" id="159749"/>
    <lineage>
        <taxon>Eukaryota</taxon>
        <taxon>Sar</taxon>
        <taxon>Stramenopiles</taxon>
        <taxon>Ochrophyta</taxon>
        <taxon>Bacillariophyta</taxon>
        <taxon>Coscinodiscophyceae</taxon>
        <taxon>Thalassiosirophycidae</taxon>
        <taxon>Thalassiosirales</taxon>
        <taxon>Thalassiosiraceae</taxon>
        <taxon>Thalassiosira</taxon>
    </lineage>
</organism>
<feature type="region of interest" description="Disordered" evidence="1">
    <location>
        <begin position="91"/>
        <end position="119"/>
    </location>
</feature>
<feature type="non-terminal residue" evidence="2">
    <location>
        <position position="1"/>
    </location>
</feature>
<keyword evidence="3" id="KW-1185">Reference proteome</keyword>